<evidence type="ECO:0000313" key="2">
    <source>
        <dbReference type="Proteomes" id="UP000266673"/>
    </source>
</evidence>
<comment type="caution">
    <text evidence="1">The sequence shown here is derived from an EMBL/GenBank/DDBJ whole genome shotgun (WGS) entry which is preliminary data.</text>
</comment>
<proteinExistence type="predicted"/>
<dbReference type="EMBL" id="QKWP01002588">
    <property type="protein sequence ID" value="RIB02785.1"/>
    <property type="molecule type" value="Genomic_DNA"/>
</dbReference>
<accession>A0A397TXN9</accession>
<gene>
    <name evidence="1" type="ORF">C2G38_2149834</name>
</gene>
<keyword evidence="2" id="KW-1185">Reference proteome</keyword>
<protein>
    <submittedName>
        <fullName evidence="1">Uncharacterized protein</fullName>
    </submittedName>
</protein>
<dbReference type="OrthoDB" id="2446136at2759"/>
<organism evidence="1 2">
    <name type="scientific">Gigaspora rosea</name>
    <dbReference type="NCBI Taxonomy" id="44941"/>
    <lineage>
        <taxon>Eukaryota</taxon>
        <taxon>Fungi</taxon>
        <taxon>Fungi incertae sedis</taxon>
        <taxon>Mucoromycota</taxon>
        <taxon>Glomeromycotina</taxon>
        <taxon>Glomeromycetes</taxon>
        <taxon>Diversisporales</taxon>
        <taxon>Gigasporaceae</taxon>
        <taxon>Gigaspora</taxon>
    </lineage>
</organism>
<dbReference type="Proteomes" id="UP000266673">
    <property type="component" value="Unassembled WGS sequence"/>
</dbReference>
<dbReference type="AlphaFoldDB" id="A0A397TXN9"/>
<name>A0A397TXN9_9GLOM</name>
<dbReference type="Gene3D" id="3.40.1310.20">
    <property type="match status" value="1"/>
</dbReference>
<reference evidence="1 2" key="1">
    <citation type="submission" date="2018-06" db="EMBL/GenBank/DDBJ databases">
        <title>Comparative genomics reveals the genomic features of Rhizophagus irregularis, R. cerebriforme, R. diaphanum and Gigaspora rosea, and their symbiotic lifestyle signature.</title>
        <authorList>
            <person name="Morin E."/>
            <person name="San Clemente H."/>
            <person name="Chen E.C.H."/>
            <person name="De La Providencia I."/>
            <person name="Hainaut M."/>
            <person name="Kuo A."/>
            <person name="Kohler A."/>
            <person name="Murat C."/>
            <person name="Tang N."/>
            <person name="Roy S."/>
            <person name="Loubradou J."/>
            <person name="Henrissat B."/>
            <person name="Grigoriev I.V."/>
            <person name="Corradi N."/>
            <person name="Roux C."/>
            <person name="Martin F.M."/>
        </authorList>
    </citation>
    <scope>NUCLEOTIDE SEQUENCE [LARGE SCALE GENOMIC DNA]</scope>
    <source>
        <strain evidence="1 2">DAOM 194757</strain>
    </source>
</reference>
<evidence type="ECO:0000313" key="1">
    <source>
        <dbReference type="EMBL" id="RIB02785.1"/>
    </source>
</evidence>
<sequence>MTKITSETRFRKFNFTLYEKLDTIYSHITNLFNDKSCPFSILKFQFELNYNSKEPGKHHVQGFARVRKGQLCLGSYDSITQKGSGIKEIFEANIHIEFANGTDNECLAYTGKEYNRCKNPNHQKCKCDLFDLSKICKKCNETCERTFARISEDSNIADPFEFIFDENKFKNNKKQESNNEEEKIYYEMAVKEVMNGKDVDNVIVKYAYKCKNWGRTTQNVKYGKTKIVAMYICITSNGPIENLYKNLRERNSSIDIKAFIRRVRFIIKFEGDPIDSRIGKGNVIRIFEKGNKQDFNNRIFDIEFNKETTLEQAEKVTIDLGI</sequence>